<dbReference type="RefSeq" id="NP_848454.1">
    <property type="nucleotide sequence ID" value="NC_004778.3"/>
</dbReference>
<proteinExistence type="predicted"/>
<reference evidence="1 2" key="5">
    <citation type="journal article" date="1996" name="Virology">
        <title>Studies of Choristoneura fumiferana nuclear polyhedrosis virus gene expression in insect cells.</title>
        <authorList>
            <person name="Qiu W."/>
            <person name="Liu J.J."/>
            <person name="Carstens E.B."/>
        </authorList>
    </citation>
    <scope>NUCLEOTIDE SEQUENCE [LARGE SCALE GENOMIC DNA]</scope>
</reference>
<dbReference type="Proteomes" id="UP000204418">
    <property type="component" value="Segment"/>
</dbReference>
<reference evidence="1 2" key="3">
    <citation type="journal article" date="1995" name="Virology">
        <title>Identification and analysis of a putative origin of DNA replication in the Choristoneura fumiferana multinucleocapsid nuclear polyhedrosis virus genome.</title>
        <authorList>
            <person name="Xie W.D."/>
            <person name="Arif B."/>
            <person name="Dobos P."/>
            <person name="Krell P.J."/>
        </authorList>
    </citation>
    <scope>NUCLEOTIDE SEQUENCE [LARGE SCALE GENOMIC DNA]</scope>
</reference>
<reference evidence="1 2" key="7">
    <citation type="journal article" date="2000" name="Virology">
        <title>Identification and molecular characterization of the Choristoneura fumiferana multicapsid nucleopolyhedrovirus genomic region encoding the regulatory genes pkip, p47, lef-12, and gta.</title>
        <authorList>
            <person name="Lapointe R."/>
            <person name="Back D.W."/>
            <person name="Ding Q."/>
            <person name="Carstens E.B."/>
        </authorList>
    </citation>
    <scope>NUCLEOTIDE SEQUENCE [LARGE SCALE GENOMIC DNA]</scope>
</reference>
<reference evidence="1 2" key="4">
    <citation type="journal article" date="1995" name="Virology">
        <title>Identification, localization, transcription, and sequence analysis of the Choristoneura fumiferana nuclear polyhedrosis virus DNA polymerase gene.</title>
        <authorList>
            <person name="Liu J.J."/>
            <person name="Carstens E.B."/>
        </authorList>
    </citation>
    <scope>NUCLEOTIDE SEQUENCE [LARGE SCALE GENOMIC DNA]</scope>
</reference>
<reference evidence="1 2" key="1">
    <citation type="journal article" date="1992" name="Virus Res.">
        <title>Identification of bent DNA and ARS fragments in the genome of Choristoneura fumiferana nuclear polyhedrosis virus.</title>
        <authorList>
            <person name="Lee H.Y."/>
            <person name="Arif B."/>
            <person name="Dobos P."/>
            <person name="Krell P."/>
        </authorList>
    </citation>
    <scope>NUCLEOTIDE SEQUENCE [LARGE SCALE GENOMIC DNA]</scope>
</reference>
<accession>Q7TLM1</accession>
<organismHost>
    <name type="scientific">Choristoneura fumiferana</name>
    <name type="common">Spruce budworm moth</name>
    <name type="synonym">Archips fumiferana</name>
    <dbReference type="NCBI Taxonomy" id="7141"/>
</organismHost>
<evidence type="ECO:0000313" key="2">
    <source>
        <dbReference type="Proteomes" id="UP000204418"/>
    </source>
</evidence>
<sequence length="100" mass="10976">MPQTCVIADPAFRTQMFSKNEYLRHASAPTPLLSTDVLQKRGRAAILVVSRDASSTSVFKKRGTYSEHAAGADPDFQVRVLLKGVLSLNSTACKHVDDKR</sequence>
<keyword evidence="2" id="KW-1185">Reference proteome</keyword>
<protein>
    <submittedName>
        <fullName evidence="1">Uncharacterized protein</fullName>
    </submittedName>
</protein>
<evidence type="ECO:0000313" key="1">
    <source>
        <dbReference type="EMBL" id="AAP29917.1"/>
    </source>
</evidence>
<reference evidence="1 2" key="8">
    <citation type="journal article" date="2002" name="Virus Res.">
        <title>Identification and molecular characterization of the baculovirus CfMNPV early genes: ie-1, ie-2 and pe38.</title>
        <authorList>
            <person name="Carstens E.B."/>
            <person name="Liu J.J."/>
            <person name="Dominy C."/>
        </authorList>
    </citation>
    <scope>NUCLEOTIDE SEQUENCE [LARGE SCALE GENOMIC DNA]</scope>
</reference>
<name>Q7TLM1_NPVCF</name>
<reference evidence="1 2" key="2">
    <citation type="journal article" date="1995" name="J. Gen. Virol.">
        <title>Characterization, sequencing and phylogeny of the ecdysteroid UDP-glucosyltransferase gene from two distinct nuclear polyhedrosis viruses isolated from Choristoneura fumiferana.</title>
        <authorList>
            <person name="Barrett J.W."/>
            <person name="Krell P.J."/>
            <person name="Arif B.M."/>
        </authorList>
    </citation>
    <scope>NUCLEOTIDE SEQUENCE [LARGE SCALE GENOMIC DNA]</scope>
</reference>
<reference evidence="1 2" key="9">
    <citation type="journal article" date="2005" name="J. Gen. Virol.">
        <title>Analysis of the Choristoneura fumiferana nucleopolyhedrovirus genome.</title>
        <authorList>
            <person name="de Jong J.G."/>
            <person name="Lauzon H.A."/>
            <person name="Dominy C."/>
            <person name="Poloumienko A."/>
            <person name="Carstens E.B."/>
            <person name="Arif B.M."/>
            <person name="Krell P.J."/>
        </authorList>
    </citation>
    <scope>NUCLEOTIDE SEQUENCE [LARGE SCALE GENOMIC DNA]</scope>
</reference>
<dbReference type="EMBL" id="AF512031">
    <property type="protein sequence ID" value="AAP29917.1"/>
    <property type="molecule type" value="Genomic_DNA"/>
</dbReference>
<dbReference type="KEGG" id="vg:1482776"/>
<organism evidence="1 2">
    <name type="scientific">Choristoneura fumiferana nuclear polyhedrosis virus</name>
    <name type="common">CfMNPV</name>
    <dbReference type="NCBI Taxonomy" id="208973"/>
    <lineage>
        <taxon>Viruses</taxon>
        <taxon>Viruses incertae sedis</taxon>
        <taxon>Naldaviricetes</taxon>
        <taxon>Lefavirales</taxon>
        <taxon>Baculoviridae</taxon>
        <taxon>Alphabaculovirus</taxon>
        <taxon>Alphabaculovirus chofumiferanae</taxon>
    </lineage>
</organism>
<reference evidence="1 2" key="6">
    <citation type="journal article" date="1996" name="Virology">
        <title>Identification, molecular cloning, and transcription analysis of the Choristoneura fumiferana nuclear polyhedrosis virus spindle-like protein gene.</title>
        <authorList>
            <person name="Liu J.J."/>
            <person name="Carstens E.B."/>
        </authorList>
    </citation>
    <scope>NUCLEOTIDE SEQUENCE [LARGE SCALE GENOMIC DNA]</scope>
</reference>
<dbReference type="GeneID" id="1482776"/>